<dbReference type="STRING" id="161767.ENSAPEP00000012940"/>
<dbReference type="OMA" id="TASHYTR"/>
<keyword evidence="2" id="KW-1185">Reference proteome</keyword>
<name>A0A3P8SLH8_AMPPE</name>
<dbReference type="SUPFAM" id="SSF52266">
    <property type="entry name" value="SGNH hydrolase"/>
    <property type="match status" value="1"/>
</dbReference>
<dbReference type="AlphaFoldDB" id="A0A3P8SLH8"/>
<sequence length="160" mass="17855">MGDSITRNICFFTATTHCFPGATVQHVLDKLLGLLRSLPSFINRGVVHVGSNDTGCQHSELTKKDFNDHFSLLKECEKSVFISGPLTTLSQGVGRFSRMLGLNTWLQSACRAHNVGFIDNFSPFWNRSKLYWCDGLYPSRQGSHMLAANVQHMVQCSPCD</sequence>
<evidence type="ECO:0008006" key="3">
    <source>
        <dbReference type="Google" id="ProtNLM"/>
    </source>
</evidence>
<reference evidence="1 2" key="1">
    <citation type="submission" date="2018-03" db="EMBL/GenBank/DDBJ databases">
        <title>Finding Nemo's genes: A chromosome-scale reference assembly of the genome of the orange clownfish Amphiprion percula.</title>
        <authorList>
            <person name="Lehmann R."/>
        </authorList>
    </citation>
    <scope>NUCLEOTIDE SEQUENCE</scope>
</reference>
<evidence type="ECO:0000313" key="1">
    <source>
        <dbReference type="Ensembl" id="ENSAPEP00000012940.1"/>
    </source>
</evidence>
<dbReference type="Ensembl" id="ENSAPET00000013287.1">
    <property type="protein sequence ID" value="ENSAPEP00000012940.1"/>
    <property type="gene ID" value="ENSAPEG00000009218.1"/>
</dbReference>
<protein>
    <recommendedName>
        <fullName evidence="3">SGNH hydrolase-type esterase domain-containing protein</fullName>
    </recommendedName>
</protein>
<proteinExistence type="predicted"/>
<dbReference type="Gene3D" id="3.40.50.12690">
    <property type="match status" value="1"/>
</dbReference>
<evidence type="ECO:0000313" key="2">
    <source>
        <dbReference type="Proteomes" id="UP000265080"/>
    </source>
</evidence>
<organism evidence="1 2">
    <name type="scientific">Amphiprion percula</name>
    <name type="common">Orange clownfish</name>
    <name type="synonym">Lutjanus percula</name>
    <dbReference type="NCBI Taxonomy" id="161767"/>
    <lineage>
        <taxon>Eukaryota</taxon>
        <taxon>Metazoa</taxon>
        <taxon>Chordata</taxon>
        <taxon>Craniata</taxon>
        <taxon>Vertebrata</taxon>
        <taxon>Euteleostomi</taxon>
        <taxon>Actinopterygii</taxon>
        <taxon>Neopterygii</taxon>
        <taxon>Teleostei</taxon>
        <taxon>Neoteleostei</taxon>
        <taxon>Acanthomorphata</taxon>
        <taxon>Ovalentaria</taxon>
        <taxon>Pomacentridae</taxon>
        <taxon>Amphiprion</taxon>
    </lineage>
</organism>
<reference evidence="1" key="3">
    <citation type="submission" date="2025-09" db="UniProtKB">
        <authorList>
            <consortium name="Ensembl"/>
        </authorList>
    </citation>
    <scope>IDENTIFICATION</scope>
</reference>
<dbReference type="Gene3D" id="3.40.50.12700">
    <property type="match status" value="1"/>
</dbReference>
<reference evidence="1" key="2">
    <citation type="submission" date="2025-08" db="UniProtKB">
        <authorList>
            <consortium name="Ensembl"/>
        </authorList>
    </citation>
    <scope>IDENTIFICATION</scope>
</reference>
<dbReference type="GeneTree" id="ENSGT01140000282678"/>
<accession>A0A3P8SLH8</accession>
<dbReference type="Proteomes" id="UP000265080">
    <property type="component" value="Chromosome 9"/>
</dbReference>